<comment type="caution">
    <text evidence="7">The sequence shown here is derived from an EMBL/GenBank/DDBJ whole genome shotgun (WGS) entry which is preliminary data.</text>
</comment>
<keyword evidence="2" id="KW-0479">Metal-binding</keyword>
<dbReference type="InterPro" id="IPR052035">
    <property type="entry name" value="ZnF_BED_domain_contain"/>
</dbReference>
<feature type="region of interest" description="Disordered" evidence="6">
    <location>
        <begin position="1"/>
        <end position="24"/>
    </location>
</feature>
<dbReference type="InterPro" id="IPR012337">
    <property type="entry name" value="RNaseH-like_sf"/>
</dbReference>
<dbReference type="PANTHER" id="PTHR46481">
    <property type="entry name" value="ZINC FINGER BED DOMAIN-CONTAINING PROTEIN 4"/>
    <property type="match status" value="1"/>
</dbReference>
<dbReference type="Proteomes" id="UP000298416">
    <property type="component" value="Unassembled WGS sequence"/>
</dbReference>
<dbReference type="AlphaFoldDB" id="A0A8X8Z7L2"/>
<evidence type="ECO:0008006" key="9">
    <source>
        <dbReference type="Google" id="ProtNLM"/>
    </source>
</evidence>
<dbReference type="GO" id="GO:0008270">
    <property type="term" value="F:zinc ion binding"/>
    <property type="evidence" value="ECO:0007669"/>
    <property type="project" value="UniProtKB-KW"/>
</dbReference>
<accession>A0A8X8Z7L2</accession>
<keyword evidence="4" id="KW-0862">Zinc</keyword>
<dbReference type="PANTHER" id="PTHR46481:SF10">
    <property type="entry name" value="ZINC FINGER BED DOMAIN-CONTAINING PROTEIN 39"/>
    <property type="match status" value="1"/>
</dbReference>
<evidence type="ECO:0000256" key="4">
    <source>
        <dbReference type="ARBA" id="ARBA00022833"/>
    </source>
</evidence>
<evidence type="ECO:0000313" key="7">
    <source>
        <dbReference type="EMBL" id="KAG6394766.1"/>
    </source>
</evidence>
<feature type="compositionally biased region" description="Polar residues" evidence="6">
    <location>
        <begin position="1"/>
        <end position="10"/>
    </location>
</feature>
<organism evidence="7">
    <name type="scientific">Salvia splendens</name>
    <name type="common">Scarlet sage</name>
    <dbReference type="NCBI Taxonomy" id="180675"/>
    <lineage>
        <taxon>Eukaryota</taxon>
        <taxon>Viridiplantae</taxon>
        <taxon>Streptophyta</taxon>
        <taxon>Embryophyta</taxon>
        <taxon>Tracheophyta</taxon>
        <taxon>Spermatophyta</taxon>
        <taxon>Magnoliopsida</taxon>
        <taxon>eudicotyledons</taxon>
        <taxon>Gunneridae</taxon>
        <taxon>Pentapetalae</taxon>
        <taxon>asterids</taxon>
        <taxon>lamiids</taxon>
        <taxon>Lamiales</taxon>
        <taxon>Lamiaceae</taxon>
        <taxon>Nepetoideae</taxon>
        <taxon>Mentheae</taxon>
        <taxon>Salviinae</taxon>
        <taxon>Salvia</taxon>
        <taxon>Salvia subgen. Calosphace</taxon>
        <taxon>core Calosphace</taxon>
    </lineage>
</organism>
<comment type="subcellular location">
    <subcellularLocation>
        <location evidence="1">Nucleus</location>
    </subcellularLocation>
</comment>
<dbReference type="EMBL" id="PNBA02000017">
    <property type="protein sequence ID" value="KAG6394766.1"/>
    <property type="molecule type" value="Genomic_DNA"/>
</dbReference>
<name>A0A8X8Z7L2_SALSN</name>
<evidence type="ECO:0000256" key="3">
    <source>
        <dbReference type="ARBA" id="ARBA00022771"/>
    </source>
</evidence>
<dbReference type="SUPFAM" id="SSF53098">
    <property type="entry name" value="Ribonuclease H-like"/>
    <property type="match status" value="1"/>
</dbReference>
<sequence>MEDSSSTINIENAEIQGDSKRKMRRKTSDVWNNFTNEEPDKDGKNVNCNHCLKRWKYEGTKMGTSTFSWHMLVCKKKPNFGDVGAMLLNHDGKLRDKDNVIDPKIVWDLFIKVSVAHNLPLKWVEFKEIRVLLKYLNPSVRFISRNTHALDVMNMYESKKEKLRIRLNSVPGMMCLTSDIWTACTNSGYMCLTAHYVDEKCKLDSKIRAFCSMPPPHSAPELAQKISDILVDWEIDRKIFSLTLNNASANNAMVKLLKTRLQLQNSLLCNAEYFHVRCCAHILNLIVQEGLKVASDALDKIRASIKYVKASEARMIKFKECARKVDIEFTTSLCMDVPTRWNSTYLMLASGIKYRRVFSMLGCDDLAYKHCPTEEVGKRKSNV</sequence>
<evidence type="ECO:0000256" key="6">
    <source>
        <dbReference type="SAM" id="MobiDB-lite"/>
    </source>
</evidence>
<keyword evidence="8" id="KW-1185">Reference proteome</keyword>
<evidence type="ECO:0000256" key="1">
    <source>
        <dbReference type="ARBA" id="ARBA00004123"/>
    </source>
</evidence>
<evidence type="ECO:0000256" key="2">
    <source>
        <dbReference type="ARBA" id="ARBA00022723"/>
    </source>
</evidence>
<keyword evidence="5" id="KW-0539">Nucleus</keyword>
<gene>
    <name evidence="7" type="ORF">SASPL_145356</name>
</gene>
<reference evidence="7" key="1">
    <citation type="submission" date="2018-01" db="EMBL/GenBank/DDBJ databases">
        <authorList>
            <person name="Mao J.F."/>
        </authorList>
    </citation>
    <scope>NUCLEOTIDE SEQUENCE</scope>
    <source>
        <strain evidence="7">Huo1</strain>
        <tissue evidence="7">Leaf</tissue>
    </source>
</reference>
<reference evidence="7" key="2">
    <citation type="submission" date="2020-08" db="EMBL/GenBank/DDBJ databases">
        <title>Plant Genome Project.</title>
        <authorList>
            <person name="Zhang R.-G."/>
        </authorList>
    </citation>
    <scope>NUCLEOTIDE SEQUENCE</scope>
    <source>
        <strain evidence="7">Huo1</strain>
        <tissue evidence="7">Leaf</tissue>
    </source>
</reference>
<proteinExistence type="predicted"/>
<protein>
    <recommendedName>
        <fullName evidence="9">BED-type domain-containing protein</fullName>
    </recommendedName>
</protein>
<dbReference type="SMART" id="SM00614">
    <property type="entry name" value="ZnF_BED"/>
    <property type="match status" value="1"/>
</dbReference>
<keyword evidence="3" id="KW-0863">Zinc-finger</keyword>
<evidence type="ECO:0000313" key="8">
    <source>
        <dbReference type="Proteomes" id="UP000298416"/>
    </source>
</evidence>
<dbReference type="GO" id="GO:0005634">
    <property type="term" value="C:nucleus"/>
    <property type="evidence" value="ECO:0007669"/>
    <property type="project" value="UniProtKB-SubCell"/>
</dbReference>
<evidence type="ECO:0000256" key="5">
    <source>
        <dbReference type="ARBA" id="ARBA00023242"/>
    </source>
</evidence>